<dbReference type="Pfam" id="PF12678">
    <property type="entry name" value="zf-rbx1"/>
    <property type="match status" value="1"/>
</dbReference>
<keyword evidence="6" id="KW-0808">Transferase</keyword>
<dbReference type="STRING" id="71717.A0A4Y7TTN1"/>
<keyword evidence="20" id="KW-1185">Reference proteome</keyword>
<evidence type="ECO:0000313" key="19">
    <source>
        <dbReference type="EMBL" id="TEB37547.1"/>
    </source>
</evidence>
<dbReference type="PANTHER" id="PTHR22763">
    <property type="entry name" value="RING ZINC FINGER PROTEIN"/>
    <property type="match status" value="1"/>
</dbReference>
<dbReference type="GO" id="GO:0005789">
    <property type="term" value="C:endoplasmic reticulum membrane"/>
    <property type="evidence" value="ECO:0007669"/>
    <property type="project" value="UniProtKB-SubCell"/>
</dbReference>
<dbReference type="Gene3D" id="3.30.40.10">
    <property type="entry name" value="Zinc/RING finger domain, C3HC4 (zinc finger)"/>
    <property type="match status" value="1"/>
</dbReference>
<dbReference type="SMART" id="SM00184">
    <property type="entry name" value="RING"/>
    <property type="match status" value="1"/>
</dbReference>
<dbReference type="Pfam" id="PF25563">
    <property type="entry name" value="TPR_SYVN1_N"/>
    <property type="match status" value="1"/>
</dbReference>
<keyword evidence="7 17" id="KW-0812">Transmembrane</keyword>
<evidence type="ECO:0000313" key="20">
    <source>
        <dbReference type="Proteomes" id="UP000298030"/>
    </source>
</evidence>
<feature type="transmembrane region" description="Helical" evidence="17">
    <location>
        <begin position="121"/>
        <end position="140"/>
    </location>
</feature>
<feature type="compositionally biased region" description="Basic and acidic residues" evidence="16">
    <location>
        <begin position="771"/>
        <end position="794"/>
    </location>
</feature>
<feature type="compositionally biased region" description="Pro residues" evidence="16">
    <location>
        <begin position="647"/>
        <end position="663"/>
    </location>
</feature>
<evidence type="ECO:0000256" key="5">
    <source>
        <dbReference type="ARBA" id="ARBA00012483"/>
    </source>
</evidence>
<evidence type="ECO:0000256" key="6">
    <source>
        <dbReference type="ARBA" id="ARBA00022679"/>
    </source>
</evidence>
<protein>
    <recommendedName>
        <fullName evidence="5">RING-type E3 ubiquitin transferase</fullName>
        <ecNumber evidence="5">2.3.2.27</ecNumber>
    </recommendedName>
</protein>
<evidence type="ECO:0000256" key="15">
    <source>
        <dbReference type="PROSITE-ProRule" id="PRU00175"/>
    </source>
</evidence>
<dbReference type="InterPro" id="IPR013083">
    <property type="entry name" value="Znf_RING/FYVE/PHD"/>
</dbReference>
<keyword evidence="8" id="KW-0479">Metal-binding</keyword>
<keyword evidence="9 15" id="KW-0863">Zinc-finger</keyword>
<dbReference type="SUPFAM" id="SSF57850">
    <property type="entry name" value="RING/U-box"/>
    <property type="match status" value="1"/>
</dbReference>
<evidence type="ECO:0000256" key="1">
    <source>
        <dbReference type="ARBA" id="ARBA00000900"/>
    </source>
</evidence>
<dbReference type="GO" id="GO:0036503">
    <property type="term" value="P:ERAD pathway"/>
    <property type="evidence" value="ECO:0007669"/>
    <property type="project" value="TreeGrafter"/>
</dbReference>
<feature type="region of interest" description="Disordered" evidence="16">
    <location>
        <begin position="635"/>
        <end position="692"/>
    </location>
</feature>
<evidence type="ECO:0000256" key="3">
    <source>
        <dbReference type="ARBA" id="ARBA00004906"/>
    </source>
</evidence>
<keyword evidence="11" id="KW-0256">Endoplasmic reticulum</keyword>
<evidence type="ECO:0000256" key="17">
    <source>
        <dbReference type="SAM" id="Phobius"/>
    </source>
</evidence>
<reference evidence="19 20" key="1">
    <citation type="journal article" date="2019" name="Nat. Ecol. Evol.">
        <title>Megaphylogeny resolves global patterns of mushroom evolution.</title>
        <authorList>
            <person name="Varga T."/>
            <person name="Krizsan K."/>
            <person name="Foldi C."/>
            <person name="Dima B."/>
            <person name="Sanchez-Garcia M."/>
            <person name="Sanchez-Ramirez S."/>
            <person name="Szollosi G.J."/>
            <person name="Szarkandi J.G."/>
            <person name="Papp V."/>
            <person name="Albert L."/>
            <person name="Andreopoulos W."/>
            <person name="Angelini C."/>
            <person name="Antonin V."/>
            <person name="Barry K.W."/>
            <person name="Bougher N.L."/>
            <person name="Buchanan P."/>
            <person name="Buyck B."/>
            <person name="Bense V."/>
            <person name="Catcheside P."/>
            <person name="Chovatia M."/>
            <person name="Cooper J."/>
            <person name="Damon W."/>
            <person name="Desjardin D."/>
            <person name="Finy P."/>
            <person name="Geml J."/>
            <person name="Haridas S."/>
            <person name="Hughes K."/>
            <person name="Justo A."/>
            <person name="Karasinski D."/>
            <person name="Kautmanova I."/>
            <person name="Kiss B."/>
            <person name="Kocsube S."/>
            <person name="Kotiranta H."/>
            <person name="LaButti K.M."/>
            <person name="Lechner B.E."/>
            <person name="Liimatainen K."/>
            <person name="Lipzen A."/>
            <person name="Lukacs Z."/>
            <person name="Mihaltcheva S."/>
            <person name="Morgado L.N."/>
            <person name="Niskanen T."/>
            <person name="Noordeloos M.E."/>
            <person name="Ohm R.A."/>
            <person name="Ortiz-Santana B."/>
            <person name="Ovrebo C."/>
            <person name="Racz N."/>
            <person name="Riley R."/>
            <person name="Savchenko A."/>
            <person name="Shiryaev A."/>
            <person name="Soop K."/>
            <person name="Spirin V."/>
            <person name="Szebenyi C."/>
            <person name="Tomsovsky M."/>
            <person name="Tulloss R.E."/>
            <person name="Uehling J."/>
            <person name="Grigoriev I.V."/>
            <person name="Vagvolgyi C."/>
            <person name="Papp T."/>
            <person name="Martin F.M."/>
            <person name="Miettinen O."/>
            <person name="Hibbett D.S."/>
            <person name="Nagy L.G."/>
        </authorList>
    </citation>
    <scope>NUCLEOTIDE SEQUENCE [LARGE SCALE GENOMIC DNA]</scope>
    <source>
        <strain evidence="19 20">FP101781</strain>
    </source>
</reference>
<feature type="compositionally biased region" description="Polar residues" evidence="16">
    <location>
        <begin position="749"/>
        <end position="769"/>
    </location>
</feature>
<evidence type="ECO:0000256" key="13">
    <source>
        <dbReference type="ARBA" id="ARBA00022989"/>
    </source>
</evidence>
<feature type="domain" description="RING-type" evidence="18">
    <location>
        <begin position="322"/>
        <end position="377"/>
    </location>
</feature>
<dbReference type="GO" id="GO:0008270">
    <property type="term" value="F:zinc ion binding"/>
    <property type="evidence" value="ECO:0007669"/>
    <property type="project" value="UniProtKB-KW"/>
</dbReference>
<feature type="transmembrane region" description="Helical" evidence="17">
    <location>
        <begin position="24"/>
        <end position="43"/>
    </location>
</feature>
<evidence type="ECO:0000256" key="8">
    <source>
        <dbReference type="ARBA" id="ARBA00022723"/>
    </source>
</evidence>
<dbReference type="InterPro" id="IPR024766">
    <property type="entry name" value="Znf_RING_H2"/>
</dbReference>
<evidence type="ECO:0000256" key="16">
    <source>
        <dbReference type="SAM" id="MobiDB-lite"/>
    </source>
</evidence>
<keyword evidence="12" id="KW-0862">Zinc</keyword>
<feature type="compositionally biased region" description="Low complexity" evidence="16">
    <location>
        <begin position="441"/>
        <end position="460"/>
    </location>
</feature>
<feature type="compositionally biased region" description="Polar residues" evidence="16">
    <location>
        <begin position="666"/>
        <end position="691"/>
    </location>
</feature>
<dbReference type="GO" id="GO:0061630">
    <property type="term" value="F:ubiquitin protein ligase activity"/>
    <property type="evidence" value="ECO:0007669"/>
    <property type="project" value="UniProtKB-EC"/>
</dbReference>
<comment type="catalytic activity">
    <reaction evidence="1">
        <text>S-ubiquitinyl-[E2 ubiquitin-conjugating enzyme]-L-cysteine + [acceptor protein]-L-lysine = [E2 ubiquitin-conjugating enzyme]-L-cysteine + N(6)-ubiquitinyl-[acceptor protein]-L-lysine.</text>
        <dbReference type="EC" id="2.3.2.27"/>
    </reaction>
</comment>
<evidence type="ECO:0000256" key="14">
    <source>
        <dbReference type="ARBA" id="ARBA00023136"/>
    </source>
</evidence>
<dbReference type="InterPro" id="IPR057992">
    <property type="entry name" value="TPR_SYVN1_N"/>
</dbReference>
<dbReference type="EC" id="2.3.2.27" evidence="5"/>
<keyword evidence="10" id="KW-0833">Ubl conjugation pathway</keyword>
<comment type="similarity">
    <text evidence="4">Belongs to the HRD1 family.</text>
</comment>
<feature type="compositionally biased region" description="Pro residues" evidence="16">
    <location>
        <begin position="386"/>
        <end position="406"/>
    </location>
</feature>
<dbReference type="UniPathway" id="UPA00143"/>
<keyword evidence="14 17" id="KW-0472">Membrane</keyword>
<dbReference type="OrthoDB" id="7759664at2759"/>
<proteinExistence type="inferred from homology"/>
<dbReference type="InterPro" id="IPR058051">
    <property type="entry name" value="Znf_RING_synoviolin"/>
</dbReference>
<dbReference type="EMBL" id="QPFP01000004">
    <property type="protein sequence ID" value="TEB37547.1"/>
    <property type="molecule type" value="Genomic_DNA"/>
</dbReference>
<evidence type="ECO:0000259" key="18">
    <source>
        <dbReference type="PROSITE" id="PS50089"/>
    </source>
</evidence>
<evidence type="ECO:0000256" key="11">
    <source>
        <dbReference type="ARBA" id="ARBA00022824"/>
    </source>
</evidence>
<dbReference type="AlphaFoldDB" id="A0A4Y7TTN1"/>
<feature type="region of interest" description="Disordered" evidence="16">
    <location>
        <begin position="482"/>
        <end position="606"/>
    </location>
</feature>
<dbReference type="InterPro" id="IPR050731">
    <property type="entry name" value="HRD1_E3_ubiq-ligases"/>
</dbReference>
<evidence type="ECO:0000256" key="9">
    <source>
        <dbReference type="ARBA" id="ARBA00022771"/>
    </source>
</evidence>
<keyword evidence="13 17" id="KW-1133">Transmembrane helix</keyword>
<accession>A0A4Y7TTN1</accession>
<comment type="caution">
    <text evidence="19">The sequence shown here is derived from an EMBL/GenBank/DDBJ whole genome shotgun (WGS) entry which is preliminary data.</text>
</comment>
<dbReference type="PANTHER" id="PTHR22763:SF184">
    <property type="entry name" value="E3 UBIQUITIN-PROTEIN LIGASE SYNOVIOLIN"/>
    <property type="match status" value="1"/>
</dbReference>
<dbReference type="InterPro" id="IPR001841">
    <property type="entry name" value="Znf_RING"/>
</dbReference>
<organism evidence="19 20">
    <name type="scientific">Coprinellus micaceus</name>
    <name type="common">Glistening ink-cap mushroom</name>
    <name type="synonym">Coprinus micaceus</name>
    <dbReference type="NCBI Taxonomy" id="71717"/>
    <lineage>
        <taxon>Eukaryota</taxon>
        <taxon>Fungi</taxon>
        <taxon>Dikarya</taxon>
        <taxon>Basidiomycota</taxon>
        <taxon>Agaricomycotina</taxon>
        <taxon>Agaricomycetes</taxon>
        <taxon>Agaricomycetidae</taxon>
        <taxon>Agaricales</taxon>
        <taxon>Agaricineae</taxon>
        <taxon>Psathyrellaceae</taxon>
        <taxon>Coprinellus</taxon>
    </lineage>
</organism>
<dbReference type="Proteomes" id="UP000298030">
    <property type="component" value="Unassembled WGS sequence"/>
</dbReference>
<evidence type="ECO:0000256" key="7">
    <source>
        <dbReference type="ARBA" id="ARBA00022692"/>
    </source>
</evidence>
<comment type="pathway">
    <text evidence="3">Protein modification; protein ubiquitination.</text>
</comment>
<sequence>MPPSNEVLRQRLQTLAQFANTHRFFIYTFVSLTALGAVITNALKNQSNFYSVAIYLSKSSRSVLALANFGVLVALLCGHVVQRIFFGTLRANEVERLYDRLWFFITESLLAFTIFRDEFDTSFAFMFGFLLFVKSFHWLASDRIEWMDQRPYPGPPLLFHFRMAVLFVILWWIDLGMFLFTVEHTLSVGVGGMVLFASEYGILIASVMNTIAKYALSAYELRRAGQRGGENAPPWENKSMWVFYIELATDFLKLTIYLLFFTIIITFYGLPLNIVRDVYITARSFISRLKALHRYQTATRNMDQRYPNATEEELTAMSDRTCIICREEMVYHAPQTADENRGDGPNMSPKKLPCGHIFHFYCLRSWLERQQSCPTCRRTVLDATIPPNPRVNNPPAPAPGAAPQPPNADVAAAPQQAGNDGFGNPLGFANRFFGPPAQDINNPPAVQNQAPNPAQGAGQNPPFMIHYDLQYQPLYGEGVTPFTPNYQAQQPLTPVPRFPGFDANARPPGPTEGQAGPTSQPRDATSSTQVQPPETPSPRSPSPAVSDSSSDSSSDDGETLSPREAARAAALRRFGSSNSILPPTKTTPAPLPLDNASTIPAASTGATTSTLATSTLAPEPYPRLIPLFDPDHIPQASANPLGTPGYFPQPTPTYPASPIPPGLQHPQISSSPFGSLNGGRNAQAPPQTSARLPSHLNDEQLATMDHLTREAIDERLRVLERVSNTLYGCVDDLLRMRSSLPEIAPAVSGVTTHTGGDSFQGTSTSSLSTRAAEKRPETARSNPEEVARNGSHDD</sequence>
<name>A0A4Y7TTN1_COPMI</name>
<feature type="transmembrane region" description="Helical" evidence="17">
    <location>
        <begin position="241"/>
        <end position="270"/>
    </location>
</feature>
<feature type="compositionally biased region" description="Polar residues" evidence="16">
    <location>
        <begin position="516"/>
        <end position="531"/>
    </location>
</feature>
<feature type="compositionally biased region" description="Low complexity" evidence="16">
    <location>
        <begin position="542"/>
        <end position="552"/>
    </location>
</feature>
<evidence type="ECO:0000256" key="2">
    <source>
        <dbReference type="ARBA" id="ARBA00004477"/>
    </source>
</evidence>
<feature type="compositionally biased region" description="Polar residues" evidence="16">
    <location>
        <begin position="482"/>
        <end position="492"/>
    </location>
</feature>
<dbReference type="GO" id="GO:0043161">
    <property type="term" value="P:proteasome-mediated ubiquitin-dependent protein catabolic process"/>
    <property type="evidence" value="ECO:0007669"/>
    <property type="project" value="TreeGrafter"/>
</dbReference>
<feature type="region of interest" description="Disordered" evidence="16">
    <location>
        <begin position="748"/>
        <end position="794"/>
    </location>
</feature>
<feature type="region of interest" description="Disordered" evidence="16">
    <location>
        <begin position="386"/>
        <end position="460"/>
    </location>
</feature>
<comment type="subcellular location">
    <subcellularLocation>
        <location evidence="2">Endoplasmic reticulum membrane</location>
        <topology evidence="2">Multi-pass membrane protein</topology>
    </subcellularLocation>
</comment>
<dbReference type="GO" id="GO:0016567">
    <property type="term" value="P:protein ubiquitination"/>
    <property type="evidence" value="ECO:0007669"/>
    <property type="project" value="UniProtKB-UniPathway"/>
</dbReference>
<feature type="transmembrane region" description="Helical" evidence="17">
    <location>
        <begin position="63"/>
        <end position="85"/>
    </location>
</feature>
<feature type="compositionally biased region" description="Low complexity" evidence="16">
    <location>
        <begin position="581"/>
        <end position="606"/>
    </location>
</feature>
<evidence type="ECO:0000256" key="12">
    <source>
        <dbReference type="ARBA" id="ARBA00022833"/>
    </source>
</evidence>
<dbReference type="PROSITE" id="PS50089">
    <property type="entry name" value="ZF_RING_2"/>
    <property type="match status" value="1"/>
</dbReference>
<evidence type="ECO:0000256" key="4">
    <source>
        <dbReference type="ARBA" id="ARBA00010089"/>
    </source>
</evidence>
<feature type="transmembrane region" description="Helical" evidence="17">
    <location>
        <begin position="161"/>
        <end position="180"/>
    </location>
</feature>
<gene>
    <name evidence="19" type="ORF">FA13DRAFT_1771004</name>
</gene>
<evidence type="ECO:0000256" key="10">
    <source>
        <dbReference type="ARBA" id="ARBA00022786"/>
    </source>
</evidence>
<dbReference type="CDD" id="cd16479">
    <property type="entry name" value="RING-H2_synoviolin"/>
    <property type="match status" value="1"/>
</dbReference>